<proteinExistence type="predicted"/>
<dbReference type="EMBL" id="SSTG01000102">
    <property type="protein sequence ID" value="THG46973.1"/>
    <property type="molecule type" value="Genomic_DNA"/>
</dbReference>
<comment type="caution">
    <text evidence="1">The sequence shown here is derived from an EMBL/GenBank/DDBJ whole genome shotgun (WGS) entry which is preliminary data.</text>
</comment>
<reference evidence="1" key="1">
    <citation type="submission" date="2019-04" db="EMBL/GenBank/DDBJ databases">
        <title>Microbes associate with the intestines of laboratory mice.</title>
        <authorList>
            <person name="Navarre W."/>
            <person name="Wong E."/>
            <person name="Huang K.C."/>
            <person name="Tropini C."/>
            <person name="Ng K."/>
            <person name="Yu B."/>
        </authorList>
    </citation>
    <scope>NUCLEOTIDE SEQUENCE</scope>
    <source>
        <strain evidence="1">NM86_A22</strain>
    </source>
</reference>
<evidence type="ECO:0000313" key="2">
    <source>
        <dbReference type="Proteomes" id="UP000305401"/>
    </source>
</evidence>
<dbReference type="Proteomes" id="UP000305401">
    <property type="component" value="Unassembled WGS sequence"/>
</dbReference>
<organism evidence="1 2">
    <name type="scientific">Muribaculum caecicola</name>
    <dbReference type="NCBI Taxonomy" id="3038144"/>
    <lineage>
        <taxon>Bacteria</taxon>
        <taxon>Pseudomonadati</taxon>
        <taxon>Bacteroidota</taxon>
        <taxon>Bacteroidia</taxon>
        <taxon>Bacteroidales</taxon>
        <taxon>Muribaculaceae</taxon>
        <taxon>Muribaculum</taxon>
    </lineage>
</organism>
<name>A0AC61S4C4_9BACT</name>
<accession>A0AC61S4C4</accession>
<keyword evidence="2" id="KW-1185">Reference proteome</keyword>
<evidence type="ECO:0000313" key="1">
    <source>
        <dbReference type="EMBL" id="THG46973.1"/>
    </source>
</evidence>
<gene>
    <name evidence="1" type="ORF">E5990_08010</name>
</gene>
<protein>
    <submittedName>
        <fullName evidence="1">Uncharacterized protein</fullName>
    </submittedName>
</protein>
<sequence>MLIDKKPNKEMPHGISLPVNKPIIITFLAMEKVILLCTTKTRHGKKGSQATGFFSKKIHHHG</sequence>